<proteinExistence type="predicted"/>
<evidence type="ECO:0000313" key="5">
    <source>
        <dbReference type="Proteomes" id="UP000182077"/>
    </source>
</evidence>
<evidence type="ECO:0000256" key="1">
    <source>
        <dbReference type="SAM" id="MobiDB-lite"/>
    </source>
</evidence>
<dbReference type="Proteomes" id="UP000182077">
    <property type="component" value="Unassembled WGS sequence"/>
</dbReference>
<comment type="caution">
    <text evidence="4">The sequence shown here is derived from an EMBL/GenBank/DDBJ whole genome shotgun (WGS) entry which is preliminary data.</text>
</comment>
<evidence type="ECO:0000256" key="2">
    <source>
        <dbReference type="SAM" id="Phobius"/>
    </source>
</evidence>
<accession>A0A1L8TNG4</accession>
<protein>
    <recommendedName>
        <fullName evidence="3">SpaA-like prealbumin fold domain-containing protein</fullName>
    </recommendedName>
</protein>
<dbReference type="InterPro" id="IPR041033">
    <property type="entry name" value="SpaA_PFL_dom_1"/>
</dbReference>
<organism evidence="4 5">
    <name type="scientific">Enterococcus hermanniensis</name>
    <dbReference type="NCBI Taxonomy" id="249189"/>
    <lineage>
        <taxon>Bacteria</taxon>
        <taxon>Bacillati</taxon>
        <taxon>Bacillota</taxon>
        <taxon>Bacilli</taxon>
        <taxon>Lactobacillales</taxon>
        <taxon>Enterococcaceae</taxon>
        <taxon>Enterococcus</taxon>
    </lineage>
</organism>
<dbReference type="Pfam" id="PF17802">
    <property type="entry name" value="SpaA"/>
    <property type="match status" value="1"/>
</dbReference>
<dbReference type="STRING" id="249189.RV04_GL001923"/>
<keyword evidence="2" id="KW-0812">Transmembrane</keyword>
<keyword evidence="2" id="KW-0472">Membrane</keyword>
<gene>
    <name evidence="4" type="ORF">RV04_GL001923</name>
</gene>
<dbReference type="InterPro" id="IPR013783">
    <property type="entry name" value="Ig-like_fold"/>
</dbReference>
<sequence>MAYGNYALNEIKPPKGYVINQEPIPFEIAKGTFEQSPIQALEIVNKASTKDTTTSSDKMIPIEQSASPRNPNNSLSSEILGITPTTLKKYVATGEKISTWITILGLLLLFTIALIWKKRSGIK</sequence>
<keyword evidence="2" id="KW-1133">Transmembrane helix</keyword>
<feature type="compositionally biased region" description="Polar residues" evidence="1">
    <location>
        <begin position="64"/>
        <end position="77"/>
    </location>
</feature>
<dbReference type="NCBIfam" id="TIGR01167">
    <property type="entry name" value="LPXTG_anchor"/>
    <property type="match status" value="1"/>
</dbReference>
<keyword evidence="5" id="KW-1185">Reference proteome</keyword>
<feature type="transmembrane region" description="Helical" evidence="2">
    <location>
        <begin position="97"/>
        <end position="116"/>
    </location>
</feature>
<name>A0A1L8TNG4_9ENTE</name>
<feature type="domain" description="SpaA-like prealbumin fold" evidence="3">
    <location>
        <begin position="2"/>
        <end position="31"/>
    </location>
</feature>
<reference evidence="4 5" key="1">
    <citation type="submission" date="2014-12" db="EMBL/GenBank/DDBJ databases">
        <title>Draft genome sequences of 29 type strains of Enterococci.</title>
        <authorList>
            <person name="Zhong Z."/>
            <person name="Sun Z."/>
            <person name="Liu W."/>
            <person name="Zhang W."/>
            <person name="Zhang H."/>
        </authorList>
    </citation>
    <scope>NUCLEOTIDE SEQUENCE [LARGE SCALE GENOMIC DNA]</scope>
    <source>
        <strain evidence="4 5">DSM 17122</strain>
    </source>
</reference>
<evidence type="ECO:0000259" key="3">
    <source>
        <dbReference type="Pfam" id="PF17802"/>
    </source>
</evidence>
<dbReference type="Gene3D" id="2.60.40.10">
    <property type="entry name" value="Immunoglobulins"/>
    <property type="match status" value="1"/>
</dbReference>
<evidence type="ECO:0000313" key="4">
    <source>
        <dbReference type="EMBL" id="OJG45634.1"/>
    </source>
</evidence>
<dbReference type="EMBL" id="JXKQ01000005">
    <property type="protein sequence ID" value="OJG45634.1"/>
    <property type="molecule type" value="Genomic_DNA"/>
</dbReference>
<feature type="region of interest" description="Disordered" evidence="1">
    <location>
        <begin position="52"/>
        <end position="77"/>
    </location>
</feature>
<dbReference type="AlphaFoldDB" id="A0A1L8TNG4"/>